<name>A0A1I5W733_9BACT</name>
<evidence type="ECO:0000259" key="1">
    <source>
        <dbReference type="PROSITE" id="PS51819"/>
    </source>
</evidence>
<organism evidence="2 3">
    <name type="scientific">Pseudarcicella hirudinis</name>
    <dbReference type="NCBI Taxonomy" id="1079859"/>
    <lineage>
        <taxon>Bacteria</taxon>
        <taxon>Pseudomonadati</taxon>
        <taxon>Bacteroidota</taxon>
        <taxon>Cytophagia</taxon>
        <taxon>Cytophagales</taxon>
        <taxon>Flectobacillaceae</taxon>
        <taxon>Pseudarcicella</taxon>
    </lineage>
</organism>
<gene>
    <name evidence="2" type="ORF">SAMN04515674_11122</name>
</gene>
<dbReference type="PANTHER" id="PTHR36113:SF1">
    <property type="entry name" value="GLYOXALASE_BLEOMYCIN RESISTANCE PROTEIN_DIOXYGENASE"/>
    <property type="match status" value="1"/>
</dbReference>
<dbReference type="PROSITE" id="PS51819">
    <property type="entry name" value="VOC"/>
    <property type="match status" value="1"/>
</dbReference>
<dbReference type="InterPro" id="IPR004360">
    <property type="entry name" value="Glyas_Fos-R_dOase_dom"/>
</dbReference>
<dbReference type="OrthoDB" id="9789012at2"/>
<dbReference type="InterPro" id="IPR037523">
    <property type="entry name" value="VOC_core"/>
</dbReference>
<accession>A0A1I5W733</accession>
<reference evidence="2 3" key="1">
    <citation type="submission" date="2016-10" db="EMBL/GenBank/DDBJ databases">
        <authorList>
            <person name="de Groot N.N."/>
        </authorList>
    </citation>
    <scope>NUCLEOTIDE SEQUENCE [LARGE SCALE GENOMIC DNA]</scope>
    <source>
        <strain evidence="3">E92,LMG 26720,CCM 7988</strain>
    </source>
</reference>
<evidence type="ECO:0000313" key="2">
    <source>
        <dbReference type="EMBL" id="SFQ15559.1"/>
    </source>
</evidence>
<dbReference type="STRING" id="1079859.SAMN04515674_11122"/>
<dbReference type="SUPFAM" id="SSF54593">
    <property type="entry name" value="Glyoxalase/Bleomycin resistance protein/Dihydroxybiphenyl dioxygenase"/>
    <property type="match status" value="1"/>
</dbReference>
<dbReference type="Gene3D" id="3.10.180.10">
    <property type="entry name" value="2,3-Dihydroxybiphenyl 1,2-Dioxygenase, domain 1"/>
    <property type="match status" value="1"/>
</dbReference>
<sequence length="129" mass="14909">MTIEHLAIWVKDLEKMRAFYEKYFEATANEKYHNPAKKFESYFLSFQSGARLELMQKPGIPDNKNDVSVQYTGLIHFAVSTGSIEKVNELTEKLRKDGFQVVGEPRTTGDGYYESVILDPEHNRIEITE</sequence>
<dbReference type="PANTHER" id="PTHR36113">
    <property type="entry name" value="LYASE, PUTATIVE-RELATED-RELATED"/>
    <property type="match status" value="1"/>
</dbReference>
<dbReference type="AlphaFoldDB" id="A0A1I5W733"/>
<dbReference type="InterPro" id="IPR051332">
    <property type="entry name" value="Fosfomycin_Res_Enzymes"/>
</dbReference>
<keyword evidence="2" id="KW-0456">Lyase</keyword>
<dbReference type="Pfam" id="PF00903">
    <property type="entry name" value="Glyoxalase"/>
    <property type="match status" value="1"/>
</dbReference>
<keyword evidence="3" id="KW-1185">Reference proteome</keyword>
<protein>
    <submittedName>
        <fullName evidence="2">Lactoylglutathione lyase</fullName>
    </submittedName>
</protein>
<dbReference type="Proteomes" id="UP000199306">
    <property type="component" value="Unassembled WGS sequence"/>
</dbReference>
<evidence type="ECO:0000313" key="3">
    <source>
        <dbReference type="Proteomes" id="UP000199306"/>
    </source>
</evidence>
<proteinExistence type="predicted"/>
<dbReference type="RefSeq" id="WP_092018415.1">
    <property type="nucleotide sequence ID" value="NZ_FOXH01000011.1"/>
</dbReference>
<dbReference type="EMBL" id="FOXH01000011">
    <property type="protein sequence ID" value="SFQ15559.1"/>
    <property type="molecule type" value="Genomic_DNA"/>
</dbReference>
<feature type="domain" description="VOC" evidence="1">
    <location>
        <begin position="2"/>
        <end position="129"/>
    </location>
</feature>
<dbReference type="GO" id="GO:0016829">
    <property type="term" value="F:lyase activity"/>
    <property type="evidence" value="ECO:0007669"/>
    <property type="project" value="UniProtKB-KW"/>
</dbReference>
<dbReference type="InterPro" id="IPR029068">
    <property type="entry name" value="Glyas_Bleomycin-R_OHBP_Dase"/>
</dbReference>